<sequence length="414" mass="45794">MTDTAPSGKSLEELKNIVASTINLVTQLEAALAKIDAEKEEYVSSASNNQDGTSQGISTAAAQETDVLALARDSATLIRAHATKISLLIINEPFTPSALTKVLRELVAGPLPALASAAQICDAARYTNDVRQDLTWRCIRVLREVRELVKRIPADGKVLSAAKRNGTVGNRAERGSLPVTGMLWSACDDVIALSKLGVAGYLVRKVEQFRDTLKDITEELKEWREEKQEEQGKSGDEDEDGDNNGTSSNREVETSNGAVREISDTLEAAHISHTQAMLDDLMNSQGRIPQDDPDKIRERLDSCLRRLRLITLLCQALIKRRLKTLPPLPTPVSPLSDVPLRLDETMAVLKTIPERFTSLAMAFYELDTESIDTLMDECFFDAFAASELLAKPWDGQKDEFTQWVAKFQIEIKRV</sequence>
<feature type="compositionally biased region" description="Basic and acidic residues" evidence="1">
    <location>
        <begin position="223"/>
        <end position="235"/>
    </location>
</feature>
<evidence type="ECO:0000313" key="3">
    <source>
        <dbReference type="EMBL" id="KAL1876354.1"/>
    </source>
</evidence>
<accession>A0ABR3XK57</accession>
<dbReference type="Gene3D" id="1.20.1410.10">
    <property type="entry name" value="I/LWEQ domain"/>
    <property type="match status" value="1"/>
</dbReference>
<dbReference type="EMBL" id="JAZHXJ010000080">
    <property type="protein sequence ID" value="KAL1876354.1"/>
    <property type="molecule type" value="Genomic_DNA"/>
</dbReference>
<reference evidence="3 4" key="1">
    <citation type="journal article" date="2024" name="Commun. Biol.">
        <title>Comparative genomic analysis of thermophilic fungi reveals convergent evolutionary adaptations and gene losses.</title>
        <authorList>
            <person name="Steindorff A.S."/>
            <person name="Aguilar-Pontes M.V."/>
            <person name="Robinson A.J."/>
            <person name="Andreopoulos B."/>
            <person name="LaButti K."/>
            <person name="Kuo A."/>
            <person name="Mondo S."/>
            <person name="Riley R."/>
            <person name="Otillar R."/>
            <person name="Haridas S."/>
            <person name="Lipzen A."/>
            <person name="Grimwood J."/>
            <person name="Schmutz J."/>
            <person name="Clum A."/>
            <person name="Reid I.D."/>
            <person name="Moisan M.C."/>
            <person name="Butler G."/>
            <person name="Nguyen T.T.M."/>
            <person name="Dewar K."/>
            <person name="Conant G."/>
            <person name="Drula E."/>
            <person name="Henrissat B."/>
            <person name="Hansel C."/>
            <person name="Singer S."/>
            <person name="Hutchinson M.I."/>
            <person name="de Vries R.P."/>
            <person name="Natvig D.O."/>
            <person name="Powell A.J."/>
            <person name="Tsang A."/>
            <person name="Grigoriev I.V."/>
        </authorList>
    </citation>
    <scope>NUCLEOTIDE SEQUENCE [LARGE SCALE GENOMIC DNA]</scope>
    <source>
        <strain evidence="3 4">ATCC 24622</strain>
    </source>
</reference>
<dbReference type="PANTHER" id="PTHR15492">
    <property type="entry name" value="CYCLIN D1-BINDING PROTEIN 1"/>
    <property type="match status" value="1"/>
</dbReference>
<dbReference type="PANTHER" id="PTHR15492:SF1">
    <property type="entry name" value="CYCLIN-D1-BINDING PROTEIN 1"/>
    <property type="match status" value="1"/>
</dbReference>
<feature type="domain" description="Cyclin-D1-binding protein 1-like N-terminal" evidence="2">
    <location>
        <begin position="73"/>
        <end position="226"/>
    </location>
</feature>
<evidence type="ECO:0000256" key="1">
    <source>
        <dbReference type="SAM" id="MobiDB-lite"/>
    </source>
</evidence>
<proteinExistence type="predicted"/>
<evidence type="ECO:0000313" key="4">
    <source>
        <dbReference type="Proteomes" id="UP001586593"/>
    </source>
</evidence>
<organism evidence="3 4">
    <name type="scientific">Phialemonium thermophilum</name>
    <dbReference type="NCBI Taxonomy" id="223376"/>
    <lineage>
        <taxon>Eukaryota</taxon>
        <taxon>Fungi</taxon>
        <taxon>Dikarya</taxon>
        <taxon>Ascomycota</taxon>
        <taxon>Pezizomycotina</taxon>
        <taxon>Sordariomycetes</taxon>
        <taxon>Sordariomycetidae</taxon>
        <taxon>Cephalothecales</taxon>
        <taxon>Cephalothecaceae</taxon>
        <taxon>Phialemonium</taxon>
    </lineage>
</organism>
<feature type="compositionally biased region" description="Polar residues" evidence="1">
    <location>
        <begin position="246"/>
        <end position="257"/>
    </location>
</feature>
<evidence type="ECO:0000259" key="2">
    <source>
        <dbReference type="Pfam" id="PF13324"/>
    </source>
</evidence>
<name>A0ABR3XK57_9PEZI</name>
<keyword evidence="4" id="KW-1185">Reference proteome</keyword>
<dbReference type="InterPro" id="IPR049317">
    <property type="entry name" value="GCIP-like_N"/>
</dbReference>
<comment type="caution">
    <text evidence="3">The sequence shown here is derived from an EMBL/GenBank/DDBJ whole genome shotgun (WGS) entry which is preliminary data.</text>
</comment>
<dbReference type="Proteomes" id="UP001586593">
    <property type="component" value="Unassembled WGS sequence"/>
</dbReference>
<feature type="region of interest" description="Disordered" evidence="1">
    <location>
        <begin position="223"/>
        <end position="258"/>
    </location>
</feature>
<gene>
    <name evidence="3" type="ORF">VTK73DRAFT_9533</name>
</gene>
<dbReference type="Pfam" id="PF13324">
    <property type="entry name" value="GCIP_N"/>
    <property type="match status" value="1"/>
</dbReference>
<dbReference type="InterPro" id="IPR026907">
    <property type="entry name" value="GCIP-like"/>
</dbReference>
<protein>
    <recommendedName>
        <fullName evidence="2">Cyclin-D1-binding protein 1-like N-terminal domain-containing protein</fullName>
    </recommendedName>
</protein>